<evidence type="ECO:0000313" key="5">
    <source>
        <dbReference type="EMBL" id="ADB58099.1"/>
    </source>
</evidence>
<evidence type="ECO:0000259" key="4">
    <source>
        <dbReference type="Pfam" id="PF13193"/>
    </source>
</evidence>
<dbReference type="Pfam" id="PF00501">
    <property type="entry name" value="AMP-binding"/>
    <property type="match status" value="1"/>
</dbReference>
<dbReference type="RefSeq" id="WP_012940435.1">
    <property type="nucleotide sequence ID" value="NC_013741.1"/>
</dbReference>
<evidence type="ECO:0000259" key="3">
    <source>
        <dbReference type="Pfam" id="PF00501"/>
    </source>
</evidence>
<dbReference type="Gene3D" id="3.40.50.12780">
    <property type="entry name" value="N-terminal domain of ligase-like"/>
    <property type="match status" value="1"/>
</dbReference>
<dbReference type="PANTHER" id="PTHR43201">
    <property type="entry name" value="ACYL-COA SYNTHETASE"/>
    <property type="match status" value="1"/>
</dbReference>
<dbReference type="GeneID" id="8739714"/>
<dbReference type="EMBL" id="CP001857">
    <property type="protein sequence ID" value="ADB58099.1"/>
    <property type="molecule type" value="Genomic_DNA"/>
</dbReference>
<dbReference type="GO" id="GO:0006631">
    <property type="term" value="P:fatty acid metabolic process"/>
    <property type="evidence" value="ECO:0007669"/>
    <property type="project" value="TreeGrafter"/>
</dbReference>
<dbReference type="Proteomes" id="UP000001901">
    <property type="component" value="Chromosome"/>
</dbReference>
<dbReference type="Gene3D" id="3.30.300.30">
    <property type="match status" value="1"/>
</dbReference>
<sequence>MPYRGYETFRDVLDRIANKYPDNPAILFNGKAISYKELFDKANRLAYALYQLGVGKGDKVSLWMQNTPEWVITWWAVPMIGAAVVPVDHWYKEIEAKHIIGHSDSKVVITYRSFGKWDFISILKKIRKDLPKLENVVSVGDADKIDGIEFEELLRIGKGWERDEEYLKAVKSVDPDDVCLILYTSGTTGTPKGVMLSQYQIIKNAYDQGENLRVTEKDKLVVPVPFSHCFGCVMSITLMANFGGTIAPLLVFNEREALETVERYGCTMIHGTPTMFNREIKLFREEKFDTSTLRTGIMAGAPCPEDLMRAVMEEMGANLCITYGLTEASPGVTMTSLDDSIEDRVKTVGKPLPDIEVKIVDDKGNELPPGKVGEIICRGYNVMKGYYKAPELTAQTIRDGWLYTGDLGVMDERGYITFKGRKKELVIVGGYNVYPIEIESYIRQFEKVHEVAVVGVPDDDLGEVVACAVIPKNGVKLDPQEIVDFCYGKIASAKVPRYVYVTDSLPVSGRGKVQKYKLVEILKELIRKGELKKIVPTAIKEKAQVN</sequence>
<feature type="domain" description="AMP-dependent synthetase/ligase" evidence="3">
    <location>
        <begin position="14"/>
        <end position="387"/>
    </location>
</feature>
<comment type="similarity">
    <text evidence="1">Belongs to the ATP-dependent AMP-binding enzyme family.</text>
</comment>
<dbReference type="PROSITE" id="PS00455">
    <property type="entry name" value="AMP_BINDING"/>
    <property type="match status" value="1"/>
</dbReference>
<evidence type="ECO:0000256" key="1">
    <source>
        <dbReference type="ARBA" id="ARBA00006432"/>
    </source>
</evidence>
<gene>
    <name evidence="5" type="ordered locus">Arcpr_1039</name>
</gene>
<dbReference type="Pfam" id="PF13193">
    <property type="entry name" value="AMP-binding_C"/>
    <property type="match status" value="1"/>
</dbReference>
<dbReference type="KEGG" id="apo:Arcpr_1039"/>
<keyword evidence="6" id="KW-1185">Reference proteome</keyword>
<proteinExistence type="inferred from homology"/>
<dbReference type="InterPro" id="IPR042099">
    <property type="entry name" value="ANL_N_sf"/>
</dbReference>
<dbReference type="InterPro" id="IPR045851">
    <property type="entry name" value="AMP-bd_C_sf"/>
</dbReference>
<dbReference type="eggNOG" id="arCOG00856">
    <property type="taxonomic scope" value="Archaea"/>
</dbReference>
<dbReference type="OrthoDB" id="21329at2157"/>
<name>D2RDA5_ARCPA</name>
<dbReference type="AlphaFoldDB" id="D2RDA5"/>
<dbReference type="SUPFAM" id="SSF56801">
    <property type="entry name" value="Acetyl-CoA synthetase-like"/>
    <property type="match status" value="1"/>
</dbReference>
<organism evidence="5 6">
    <name type="scientific">Archaeoglobus profundus (strain DSM 5631 / JCM 9629 / NBRC 100127 / Av18)</name>
    <dbReference type="NCBI Taxonomy" id="572546"/>
    <lineage>
        <taxon>Archaea</taxon>
        <taxon>Methanobacteriati</taxon>
        <taxon>Methanobacteriota</taxon>
        <taxon>Archaeoglobi</taxon>
        <taxon>Archaeoglobales</taxon>
        <taxon>Archaeoglobaceae</taxon>
        <taxon>Archaeoglobus</taxon>
    </lineage>
</organism>
<dbReference type="InterPro" id="IPR020845">
    <property type="entry name" value="AMP-binding_CS"/>
</dbReference>
<protein>
    <submittedName>
        <fullName evidence="5">AMP-dependent synthetase and ligase</fullName>
    </submittedName>
</protein>
<evidence type="ECO:0000256" key="2">
    <source>
        <dbReference type="ARBA" id="ARBA00022598"/>
    </source>
</evidence>
<dbReference type="PANTHER" id="PTHR43201:SF5">
    <property type="entry name" value="MEDIUM-CHAIN ACYL-COA LIGASE ACSF2, MITOCHONDRIAL"/>
    <property type="match status" value="1"/>
</dbReference>
<dbReference type="InterPro" id="IPR025110">
    <property type="entry name" value="AMP-bd_C"/>
</dbReference>
<keyword evidence="2 5" id="KW-0436">Ligase</keyword>
<evidence type="ECO:0000313" key="6">
    <source>
        <dbReference type="Proteomes" id="UP000001901"/>
    </source>
</evidence>
<reference evidence="5 6" key="1">
    <citation type="journal article" date="2010" name="Stand. Genomic Sci.">
        <title>Complete genome sequence of Archaeoglobus profundus type strain (AV18).</title>
        <authorList>
            <person name="von Jan M."/>
            <person name="Lapidus A."/>
            <person name="Del Rio T.G."/>
            <person name="Copeland A."/>
            <person name="Tice H."/>
            <person name="Cheng J.F."/>
            <person name="Lucas S."/>
            <person name="Chen F."/>
            <person name="Nolan M."/>
            <person name="Goodwin L."/>
            <person name="Han C."/>
            <person name="Pitluck S."/>
            <person name="Liolios K."/>
            <person name="Ivanova N."/>
            <person name="Mavromatis K."/>
            <person name="Ovchinnikova G."/>
            <person name="Chertkov O."/>
            <person name="Pati A."/>
            <person name="Chen A."/>
            <person name="Palaniappan K."/>
            <person name="Land M."/>
            <person name="Hauser L."/>
            <person name="Chang Y.J."/>
            <person name="Jeffries C.D."/>
            <person name="Saunders E."/>
            <person name="Brettin T."/>
            <person name="Detter J.C."/>
            <person name="Chain P."/>
            <person name="Eichinger K."/>
            <person name="Huber H."/>
            <person name="Spring S."/>
            <person name="Rohde M."/>
            <person name="Goker M."/>
            <person name="Wirth R."/>
            <person name="Woyke T."/>
            <person name="Bristow J."/>
            <person name="Eisen J.A."/>
            <person name="Markowitz V."/>
            <person name="Hugenholtz P."/>
            <person name="Kyrpides N.C."/>
            <person name="Klenk H.P."/>
        </authorList>
    </citation>
    <scope>NUCLEOTIDE SEQUENCE [LARGE SCALE GENOMIC DNA]</scope>
    <source>
        <strain evidence="6">DSM 5631 / JCM 9629 / NBRC 100127 / Av18</strain>
    </source>
</reference>
<dbReference type="GO" id="GO:0031956">
    <property type="term" value="F:medium-chain fatty acid-CoA ligase activity"/>
    <property type="evidence" value="ECO:0007669"/>
    <property type="project" value="TreeGrafter"/>
</dbReference>
<feature type="domain" description="AMP-binding enzyme C-terminal" evidence="4">
    <location>
        <begin position="437"/>
        <end position="512"/>
    </location>
</feature>
<dbReference type="STRING" id="572546.Arcpr_1039"/>
<accession>D2RDA5</accession>
<dbReference type="InterPro" id="IPR000873">
    <property type="entry name" value="AMP-dep_synth/lig_dom"/>
</dbReference>
<dbReference type="HOGENOM" id="CLU_000022_59_10_2"/>
<dbReference type="PaxDb" id="572546-Arcpr_1039"/>